<dbReference type="PROSITE" id="PS00086">
    <property type="entry name" value="CYTOCHROME_P450"/>
    <property type="match status" value="1"/>
</dbReference>
<dbReference type="GO" id="GO:0016705">
    <property type="term" value="F:oxidoreductase activity, acting on paired donors, with incorporation or reduction of molecular oxygen"/>
    <property type="evidence" value="ECO:0007669"/>
    <property type="project" value="InterPro"/>
</dbReference>
<feature type="chain" id="PRO_5015327436" evidence="11">
    <location>
        <begin position="25"/>
        <end position="510"/>
    </location>
</feature>
<dbReference type="CDD" id="cd11072">
    <property type="entry name" value="CYP71-like"/>
    <property type="match status" value="1"/>
</dbReference>
<dbReference type="Gramene" id="PSR96247">
    <property type="protein sequence ID" value="PSR96247"/>
    <property type="gene ID" value="CEY00_Acc26295"/>
</dbReference>
<organism evidence="12 13">
    <name type="scientific">Actinidia chinensis var. chinensis</name>
    <name type="common">Chinese soft-hair kiwi</name>
    <dbReference type="NCBI Taxonomy" id="1590841"/>
    <lineage>
        <taxon>Eukaryota</taxon>
        <taxon>Viridiplantae</taxon>
        <taxon>Streptophyta</taxon>
        <taxon>Embryophyta</taxon>
        <taxon>Tracheophyta</taxon>
        <taxon>Spermatophyta</taxon>
        <taxon>Magnoliopsida</taxon>
        <taxon>eudicotyledons</taxon>
        <taxon>Gunneridae</taxon>
        <taxon>Pentapetalae</taxon>
        <taxon>asterids</taxon>
        <taxon>Ericales</taxon>
        <taxon>Actinidiaceae</taxon>
        <taxon>Actinidia</taxon>
    </lineage>
</organism>
<dbReference type="Gene3D" id="1.10.630.10">
    <property type="entry name" value="Cytochrome P450"/>
    <property type="match status" value="1"/>
</dbReference>
<dbReference type="GO" id="GO:0005506">
    <property type="term" value="F:iron ion binding"/>
    <property type="evidence" value="ECO:0007669"/>
    <property type="project" value="InterPro"/>
</dbReference>
<dbReference type="AlphaFoldDB" id="A0A2R6PT75"/>
<dbReference type="InterPro" id="IPR002401">
    <property type="entry name" value="Cyt_P450_E_grp-I"/>
</dbReference>
<reference evidence="12 13" key="1">
    <citation type="submission" date="2017-07" db="EMBL/GenBank/DDBJ databases">
        <title>An improved, manually edited Actinidia chinensis var. chinensis (kiwifruit) genome highlights the challenges associated with draft genomes and gene prediction in plants.</title>
        <authorList>
            <person name="Pilkington S."/>
            <person name="Crowhurst R."/>
            <person name="Hilario E."/>
            <person name="Nardozza S."/>
            <person name="Fraser L."/>
            <person name="Peng Y."/>
            <person name="Gunaseelan K."/>
            <person name="Simpson R."/>
            <person name="Tahir J."/>
            <person name="Deroles S."/>
            <person name="Templeton K."/>
            <person name="Luo Z."/>
            <person name="Davy M."/>
            <person name="Cheng C."/>
            <person name="Mcneilage M."/>
            <person name="Scaglione D."/>
            <person name="Liu Y."/>
            <person name="Zhang Q."/>
            <person name="Datson P."/>
            <person name="De Silva N."/>
            <person name="Gardiner S."/>
            <person name="Bassett H."/>
            <person name="Chagne D."/>
            <person name="Mccallum J."/>
            <person name="Dzierzon H."/>
            <person name="Deng C."/>
            <person name="Wang Y.-Y."/>
            <person name="Barron N."/>
            <person name="Manako K."/>
            <person name="Bowen J."/>
            <person name="Foster T."/>
            <person name="Erridge Z."/>
            <person name="Tiffin H."/>
            <person name="Waite C."/>
            <person name="Davies K."/>
            <person name="Grierson E."/>
            <person name="Laing W."/>
            <person name="Kirk R."/>
            <person name="Chen X."/>
            <person name="Wood M."/>
            <person name="Montefiori M."/>
            <person name="Brummell D."/>
            <person name="Schwinn K."/>
            <person name="Catanach A."/>
            <person name="Fullerton C."/>
            <person name="Li D."/>
            <person name="Meiyalaghan S."/>
            <person name="Nieuwenhuizen N."/>
            <person name="Read N."/>
            <person name="Prakash R."/>
            <person name="Hunter D."/>
            <person name="Zhang H."/>
            <person name="Mckenzie M."/>
            <person name="Knabel M."/>
            <person name="Harris A."/>
            <person name="Allan A."/>
            <person name="Chen A."/>
            <person name="Janssen B."/>
            <person name="Plunkett B."/>
            <person name="Dwamena C."/>
            <person name="Voogd C."/>
            <person name="Leif D."/>
            <person name="Lafferty D."/>
            <person name="Souleyre E."/>
            <person name="Varkonyi-Gasic E."/>
            <person name="Gambi F."/>
            <person name="Hanley J."/>
            <person name="Yao J.-L."/>
            <person name="Cheung J."/>
            <person name="David K."/>
            <person name="Warren B."/>
            <person name="Marsh K."/>
            <person name="Snowden K."/>
            <person name="Lin-Wang K."/>
            <person name="Brian L."/>
            <person name="Martinez-Sanchez M."/>
            <person name="Wang M."/>
            <person name="Ileperuma N."/>
            <person name="Macnee N."/>
            <person name="Campin R."/>
            <person name="Mcatee P."/>
            <person name="Drummond R."/>
            <person name="Espley R."/>
            <person name="Ireland H."/>
            <person name="Wu R."/>
            <person name="Atkinson R."/>
            <person name="Karunairetnam S."/>
            <person name="Bulley S."/>
            <person name="Chunkath S."/>
            <person name="Hanley Z."/>
            <person name="Storey R."/>
            <person name="Thrimawithana A."/>
            <person name="Thomson S."/>
            <person name="David C."/>
            <person name="Testolin R."/>
        </authorList>
    </citation>
    <scope>NUCLEOTIDE SEQUENCE [LARGE SCALE GENOMIC DNA]</scope>
    <source>
        <strain evidence="13">cv. Red5</strain>
        <tissue evidence="12">Young leaf</tissue>
    </source>
</reference>
<dbReference type="PANTHER" id="PTHR47955:SF8">
    <property type="entry name" value="CYTOCHROME P450 71D11-LIKE"/>
    <property type="match status" value="1"/>
</dbReference>
<name>A0A2R6PT75_ACTCC</name>
<evidence type="ECO:0000256" key="3">
    <source>
        <dbReference type="ARBA" id="ARBA00022617"/>
    </source>
</evidence>
<dbReference type="EMBL" id="NKQK01000023">
    <property type="protein sequence ID" value="PSR96247.1"/>
    <property type="molecule type" value="Genomic_DNA"/>
</dbReference>
<evidence type="ECO:0000256" key="9">
    <source>
        <dbReference type="RuleBase" id="RU000461"/>
    </source>
</evidence>
<evidence type="ECO:0000256" key="8">
    <source>
        <dbReference type="PIRSR" id="PIRSR602401-1"/>
    </source>
</evidence>
<evidence type="ECO:0000313" key="13">
    <source>
        <dbReference type="Proteomes" id="UP000241394"/>
    </source>
</evidence>
<feature type="coiled-coil region" evidence="10">
    <location>
        <begin position="231"/>
        <end position="258"/>
    </location>
</feature>
<evidence type="ECO:0000256" key="5">
    <source>
        <dbReference type="ARBA" id="ARBA00023002"/>
    </source>
</evidence>
<dbReference type="PANTHER" id="PTHR47955">
    <property type="entry name" value="CYTOCHROME P450 FAMILY 71 PROTEIN"/>
    <property type="match status" value="1"/>
</dbReference>
<evidence type="ECO:0000256" key="1">
    <source>
        <dbReference type="ARBA" id="ARBA00001971"/>
    </source>
</evidence>
<dbReference type="OMA" id="KCKEQDA"/>
<feature type="binding site" description="axial binding residue" evidence="8">
    <location>
        <position position="445"/>
    </location>
    <ligand>
        <name>heme</name>
        <dbReference type="ChEBI" id="CHEBI:30413"/>
    </ligand>
    <ligandPart>
        <name>Fe</name>
        <dbReference type="ChEBI" id="CHEBI:18248"/>
    </ligandPart>
</feature>
<evidence type="ECO:0000256" key="7">
    <source>
        <dbReference type="ARBA" id="ARBA00023033"/>
    </source>
</evidence>
<keyword evidence="6 8" id="KW-0408">Iron</keyword>
<dbReference type="GO" id="GO:0020037">
    <property type="term" value="F:heme binding"/>
    <property type="evidence" value="ECO:0007669"/>
    <property type="project" value="InterPro"/>
</dbReference>
<keyword evidence="7 9" id="KW-0503">Monooxygenase</keyword>
<keyword evidence="5 9" id="KW-0560">Oxidoreductase</keyword>
<evidence type="ECO:0000313" key="12">
    <source>
        <dbReference type="EMBL" id="PSR96247.1"/>
    </source>
</evidence>
<comment type="similarity">
    <text evidence="2 9">Belongs to the cytochrome P450 family.</text>
</comment>
<reference evidence="13" key="2">
    <citation type="journal article" date="2018" name="BMC Genomics">
        <title>A manually annotated Actinidia chinensis var. chinensis (kiwifruit) genome highlights the challenges associated with draft genomes and gene prediction in plants.</title>
        <authorList>
            <person name="Pilkington S.M."/>
            <person name="Crowhurst R."/>
            <person name="Hilario E."/>
            <person name="Nardozza S."/>
            <person name="Fraser L."/>
            <person name="Peng Y."/>
            <person name="Gunaseelan K."/>
            <person name="Simpson R."/>
            <person name="Tahir J."/>
            <person name="Deroles S.C."/>
            <person name="Templeton K."/>
            <person name="Luo Z."/>
            <person name="Davy M."/>
            <person name="Cheng C."/>
            <person name="McNeilage M."/>
            <person name="Scaglione D."/>
            <person name="Liu Y."/>
            <person name="Zhang Q."/>
            <person name="Datson P."/>
            <person name="De Silva N."/>
            <person name="Gardiner S.E."/>
            <person name="Bassett H."/>
            <person name="Chagne D."/>
            <person name="McCallum J."/>
            <person name="Dzierzon H."/>
            <person name="Deng C."/>
            <person name="Wang Y.Y."/>
            <person name="Barron L."/>
            <person name="Manako K."/>
            <person name="Bowen J."/>
            <person name="Foster T.M."/>
            <person name="Erridge Z.A."/>
            <person name="Tiffin H."/>
            <person name="Waite C.N."/>
            <person name="Davies K.M."/>
            <person name="Grierson E.P."/>
            <person name="Laing W.A."/>
            <person name="Kirk R."/>
            <person name="Chen X."/>
            <person name="Wood M."/>
            <person name="Montefiori M."/>
            <person name="Brummell D.A."/>
            <person name="Schwinn K.E."/>
            <person name="Catanach A."/>
            <person name="Fullerton C."/>
            <person name="Li D."/>
            <person name="Meiyalaghan S."/>
            <person name="Nieuwenhuizen N."/>
            <person name="Read N."/>
            <person name="Prakash R."/>
            <person name="Hunter D."/>
            <person name="Zhang H."/>
            <person name="McKenzie M."/>
            <person name="Knabel M."/>
            <person name="Harris A."/>
            <person name="Allan A.C."/>
            <person name="Gleave A."/>
            <person name="Chen A."/>
            <person name="Janssen B.J."/>
            <person name="Plunkett B."/>
            <person name="Ampomah-Dwamena C."/>
            <person name="Voogd C."/>
            <person name="Leif D."/>
            <person name="Lafferty D."/>
            <person name="Souleyre E.J.F."/>
            <person name="Varkonyi-Gasic E."/>
            <person name="Gambi F."/>
            <person name="Hanley J."/>
            <person name="Yao J.L."/>
            <person name="Cheung J."/>
            <person name="David K.M."/>
            <person name="Warren B."/>
            <person name="Marsh K."/>
            <person name="Snowden K.C."/>
            <person name="Lin-Wang K."/>
            <person name="Brian L."/>
            <person name="Martinez-Sanchez M."/>
            <person name="Wang M."/>
            <person name="Ileperuma N."/>
            <person name="Macnee N."/>
            <person name="Campin R."/>
            <person name="McAtee P."/>
            <person name="Drummond R.S.M."/>
            <person name="Espley R.V."/>
            <person name="Ireland H.S."/>
            <person name="Wu R."/>
            <person name="Atkinson R.G."/>
            <person name="Karunairetnam S."/>
            <person name="Bulley S."/>
            <person name="Chunkath S."/>
            <person name="Hanley Z."/>
            <person name="Storey R."/>
            <person name="Thrimawithana A.H."/>
            <person name="Thomson S."/>
            <person name="David C."/>
            <person name="Testolin R."/>
            <person name="Huang H."/>
            <person name="Hellens R.P."/>
            <person name="Schaffer R.J."/>
        </authorList>
    </citation>
    <scope>NUCLEOTIDE SEQUENCE [LARGE SCALE GENOMIC DNA]</scope>
    <source>
        <strain evidence="13">cv. Red5</strain>
    </source>
</reference>
<dbReference type="PRINTS" id="PR00385">
    <property type="entry name" value="P450"/>
</dbReference>
<keyword evidence="3 8" id="KW-0349">Heme</keyword>
<dbReference type="PRINTS" id="PR00463">
    <property type="entry name" value="EP450I"/>
</dbReference>
<dbReference type="Pfam" id="PF00067">
    <property type="entry name" value="p450"/>
    <property type="match status" value="1"/>
</dbReference>
<keyword evidence="4 8" id="KW-0479">Metal-binding</keyword>
<keyword evidence="10" id="KW-0175">Coiled coil</keyword>
<comment type="caution">
    <text evidence="12">The sequence shown here is derived from an EMBL/GenBank/DDBJ whole genome shotgun (WGS) entry which is preliminary data.</text>
</comment>
<keyword evidence="13" id="KW-1185">Reference proteome</keyword>
<evidence type="ECO:0000256" key="11">
    <source>
        <dbReference type="SAM" id="SignalP"/>
    </source>
</evidence>
<proteinExistence type="inferred from homology"/>
<dbReference type="InterPro" id="IPR001128">
    <property type="entry name" value="Cyt_P450"/>
</dbReference>
<dbReference type="InterPro" id="IPR036396">
    <property type="entry name" value="Cyt_P450_sf"/>
</dbReference>
<feature type="signal peptide" evidence="11">
    <location>
        <begin position="1"/>
        <end position="24"/>
    </location>
</feature>
<accession>A0A2R6PT75</accession>
<comment type="cofactor">
    <cofactor evidence="1 8">
        <name>heme</name>
        <dbReference type="ChEBI" id="CHEBI:30413"/>
    </cofactor>
</comment>
<evidence type="ECO:0000256" key="6">
    <source>
        <dbReference type="ARBA" id="ARBA00023004"/>
    </source>
</evidence>
<dbReference type="SUPFAM" id="SSF48264">
    <property type="entry name" value="Cytochrome P450"/>
    <property type="match status" value="1"/>
</dbReference>
<evidence type="ECO:0000256" key="4">
    <source>
        <dbReference type="ARBA" id="ARBA00022723"/>
    </source>
</evidence>
<dbReference type="InterPro" id="IPR017972">
    <property type="entry name" value="Cyt_P450_CS"/>
</dbReference>
<dbReference type="OrthoDB" id="2789670at2759"/>
<dbReference type="Proteomes" id="UP000241394">
    <property type="component" value="Chromosome LG23"/>
</dbReference>
<keyword evidence="11" id="KW-0732">Signal</keyword>
<dbReference type="InParanoid" id="A0A2R6PT75"/>
<evidence type="ECO:0000256" key="2">
    <source>
        <dbReference type="ARBA" id="ARBA00010617"/>
    </source>
</evidence>
<gene>
    <name evidence="12" type="ORF">CEY00_Acc26295</name>
</gene>
<sequence length="510" mass="57565">MDFQFPSIPLLLACLIFLSMVVKIVKKSKSSSSVPKLPPGPWKLPIIGNIHQLVGSLPHHNLRKLAGTYGPLMHLQLGQVSTMVVSSPEIAKEVLKDHDIVFAQRPFLLASQIFSYGSTNIVFSPYGDYWRQMRKICVMELLSARRVQSFQGIREEEVLNLVKSISKDTGLSINLSKKISSLTYGMVARAAFGKRNKDQEEFISLVEEATFLAAGFSIVDLYPSVKVLEVITGMRSRLEKLRNRLDKILESIVNEHRDGNSSTEGGKSRETEDLVDVLLRVQKHGDLEFALTDDNIKAVILDMFSAGSETSSTTVEWAMSELIKNPQAMRRAQAEVRNVFSKKGNVDSSGLHELHYLNSITKETLRLHPSAPLLVPRESSEPCVINGHFVPAKTKVIVNAWAIARDPKHWNEAERFYPERFLESRIDFKGNDFQFIPFGAGRRICPGMIFAVPNIELPLAQLLYHFDWNLPNGMKEEELDMEESFGVTVRRKNDLILIPIRYHESLSYGN</sequence>
<dbReference type="STRING" id="1590841.A0A2R6PT75"/>
<dbReference type="FunFam" id="1.10.630.10:FF:000008">
    <property type="entry name" value="Cytochrome P450 71D8"/>
    <property type="match status" value="1"/>
</dbReference>
<evidence type="ECO:0000256" key="10">
    <source>
        <dbReference type="SAM" id="Coils"/>
    </source>
</evidence>
<dbReference type="GO" id="GO:0004497">
    <property type="term" value="F:monooxygenase activity"/>
    <property type="evidence" value="ECO:0007669"/>
    <property type="project" value="UniProtKB-KW"/>
</dbReference>
<protein>
    <submittedName>
        <fullName evidence="12">Cytochrome P450 71D10 like</fullName>
    </submittedName>
</protein>